<evidence type="ECO:0000313" key="2">
    <source>
        <dbReference type="Proteomes" id="UP000595437"/>
    </source>
</evidence>
<sequence>RFWEGMERTFEERVGRQSTRDEKLHGIHPQSKIFRTASKIFAKFQTLMA</sequence>
<name>A0A7T8HG56_CALRO</name>
<accession>A0A7T8HG56</accession>
<feature type="non-terminal residue" evidence="1">
    <location>
        <position position="1"/>
    </location>
</feature>
<dbReference type="AlphaFoldDB" id="A0A7T8HG56"/>
<keyword evidence="2" id="KW-1185">Reference proteome</keyword>
<dbReference type="Proteomes" id="UP000595437">
    <property type="component" value="Chromosome 6"/>
</dbReference>
<evidence type="ECO:0000313" key="1">
    <source>
        <dbReference type="EMBL" id="QQP49250.1"/>
    </source>
</evidence>
<reference evidence="2" key="1">
    <citation type="submission" date="2021-01" db="EMBL/GenBank/DDBJ databases">
        <title>Caligus Genome Assembly.</title>
        <authorList>
            <person name="Gallardo-Escarate C."/>
        </authorList>
    </citation>
    <scope>NUCLEOTIDE SEQUENCE [LARGE SCALE GENOMIC DNA]</scope>
</reference>
<gene>
    <name evidence="1" type="ORF">FKW44_009838</name>
</gene>
<proteinExistence type="predicted"/>
<dbReference type="EMBL" id="CP045895">
    <property type="protein sequence ID" value="QQP49250.1"/>
    <property type="molecule type" value="Genomic_DNA"/>
</dbReference>
<protein>
    <submittedName>
        <fullName evidence="1">Uncharacterized protein</fullName>
    </submittedName>
</protein>
<organism evidence="1 2">
    <name type="scientific">Caligus rogercresseyi</name>
    <name type="common">Sea louse</name>
    <dbReference type="NCBI Taxonomy" id="217165"/>
    <lineage>
        <taxon>Eukaryota</taxon>
        <taxon>Metazoa</taxon>
        <taxon>Ecdysozoa</taxon>
        <taxon>Arthropoda</taxon>
        <taxon>Crustacea</taxon>
        <taxon>Multicrustacea</taxon>
        <taxon>Hexanauplia</taxon>
        <taxon>Copepoda</taxon>
        <taxon>Siphonostomatoida</taxon>
        <taxon>Caligidae</taxon>
        <taxon>Caligus</taxon>
    </lineage>
</organism>